<dbReference type="InterPro" id="IPR029052">
    <property type="entry name" value="Metallo-depent_PP-like"/>
</dbReference>
<dbReference type="PANTHER" id="PTHR33393">
    <property type="entry name" value="POLYGLUTAMINE SYNTHESIS ACCESSORY PROTEIN RV0574C-RELATED"/>
    <property type="match status" value="1"/>
</dbReference>
<evidence type="ECO:0000256" key="1">
    <source>
        <dbReference type="ARBA" id="ARBA00005662"/>
    </source>
</evidence>
<feature type="domain" description="Capsule synthesis protein CapA" evidence="4">
    <location>
        <begin position="76"/>
        <end position="324"/>
    </location>
</feature>
<comment type="similarity">
    <text evidence="1">Belongs to the CapA family.</text>
</comment>
<gene>
    <name evidence="5" type="ORF">SAMN04488242_1011</name>
</gene>
<feature type="compositionally biased region" description="Low complexity" evidence="2">
    <location>
        <begin position="34"/>
        <end position="59"/>
    </location>
</feature>
<dbReference type="EMBL" id="FNGP01000002">
    <property type="protein sequence ID" value="SDL32022.1"/>
    <property type="molecule type" value="Genomic_DNA"/>
</dbReference>
<dbReference type="Gene3D" id="3.60.21.10">
    <property type="match status" value="1"/>
</dbReference>
<dbReference type="PROSITE" id="PS51257">
    <property type="entry name" value="PROKAR_LIPOPROTEIN"/>
    <property type="match status" value="1"/>
</dbReference>
<dbReference type="SUPFAM" id="SSF56300">
    <property type="entry name" value="Metallo-dependent phosphatases"/>
    <property type="match status" value="1"/>
</dbReference>
<organism evidence="5 6">
    <name type="scientific">Tessaracoccus oleiagri</name>
    <dbReference type="NCBI Taxonomy" id="686624"/>
    <lineage>
        <taxon>Bacteria</taxon>
        <taxon>Bacillati</taxon>
        <taxon>Actinomycetota</taxon>
        <taxon>Actinomycetes</taxon>
        <taxon>Propionibacteriales</taxon>
        <taxon>Propionibacteriaceae</taxon>
        <taxon>Tessaracoccus</taxon>
    </lineage>
</organism>
<name>A0A1G9J3X6_9ACTN</name>
<sequence length="411" mass="43098">MRKVLVGAAVGLLLTGCAPSPVAPTVEPPPTNFPSPSRAAATPSPSSWPASSAPSSPMSSPSPTPTPAPTEPRRVTINVSGDLLWHDTLWRSAELDGAAAGGGLDFYPMLASLQSLVSEADLAICHAEVPFAPAGGPFSDYPLFAAPQEVAVAVAKVGWDVCTTASNHTLDQGWEGLVRTLDVHRAAGILTAGSHATREESEKPTIITTDEDVAVCIVSQTYGLNGIPKPEGREWAVDLLDADVALEDAARCRAAGADIVAVHIHAGDEYRHEPNAQQRDFVAAVTASDDVDFVFGQHAHVVQPIDRVNGKWVVYGAGNLIAQSGPAQPATYDGYLAEVTFAETPQGFEATAMRWAPTLITKQSGARPARVYLIPEARARVPALAEAMEQSAARTRAVVTSLGPEGLVEIS</sequence>
<feature type="region of interest" description="Disordered" evidence="2">
    <location>
        <begin position="17"/>
        <end position="74"/>
    </location>
</feature>
<accession>A0A1G9J3X6</accession>
<evidence type="ECO:0000256" key="2">
    <source>
        <dbReference type="SAM" id="MobiDB-lite"/>
    </source>
</evidence>
<dbReference type="CDD" id="cd07381">
    <property type="entry name" value="MPP_CapA"/>
    <property type="match status" value="1"/>
</dbReference>
<keyword evidence="6" id="KW-1185">Reference proteome</keyword>
<dbReference type="AlphaFoldDB" id="A0A1G9J3X6"/>
<feature type="chain" id="PRO_5038794538" evidence="3">
    <location>
        <begin position="24"/>
        <end position="411"/>
    </location>
</feature>
<feature type="signal peptide" evidence="3">
    <location>
        <begin position="1"/>
        <end position="23"/>
    </location>
</feature>
<dbReference type="PANTHER" id="PTHR33393:SF13">
    <property type="entry name" value="PGA BIOSYNTHESIS PROTEIN CAPA"/>
    <property type="match status" value="1"/>
</dbReference>
<dbReference type="Proteomes" id="UP000199475">
    <property type="component" value="Unassembled WGS sequence"/>
</dbReference>
<reference evidence="5 6" key="1">
    <citation type="submission" date="2016-10" db="EMBL/GenBank/DDBJ databases">
        <authorList>
            <person name="de Groot N.N."/>
        </authorList>
    </citation>
    <scope>NUCLEOTIDE SEQUENCE [LARGE SCALE GENOMIC DNA]</scope>
    <source>
        <strain evidence="5 6">CGMCC 1.9159</strain>
    </source>
</reference>
<feature type="compositionally biased region" description="Pro residues" evidence="2">
    <location>
        <begin position="60"/>
        <end position="70"/>
    </location>
</feature>
<proteinExistence type="inferred from homology"/>
<dbReference type="Pfam" id="PF09587">
    <property type="entry name" value="PGA_cap"/>
    <property type="match status" value="1"/>
</dbReference>
<evidence type="ECO:0000313" key="5">
    <source>
        <dbReference type="EMBL" id="SDL32022.1"/>
    </source>
</evidence>
<dbReference type="STRING" id="686624.SAMN04488242_1011"/>
<evidence type="ECO:0000256" key="3">
    <source>
        <dbReference type="SAM" id="SignalP"/>
    </source>
</evidence>
<dbReference type="SMART" id="SM00854">
    <property type="entry name" value="PGA_cap"/>
    <property type="match status" value="1"/>
</dbReference>
<dbReference type="InterPro" id="IPR052169">
    <property type="entry name" value="CW_Biosynth-Accessory"/>
</dbReference>
<protein>
    <submittedName>
        <fullName evidence="5">Poly-gamma-glutamate synthesis protein (Capsule biosynthesis protein)</fullName>
    </submittedName>
</protein>
<dbReference type="InterPro" id="IPR019079">
    <property type="entry name" value="Capsule_synth_CapA"/>
</dbReference>
<evidence type="ECO:0000259" key="4">
    <source>
        <dbReference type="SMART" id="SM00854"/>
    </source>
</evidence>
<keyword evidence="3" id="KW-0732">Signal</keyword>
<evidence type="ECO:0000313" key="6">
    <source>
        <dbReference type="Proteomes" id="UP000199475"/>
    </source>
</evidence>
<dbReference type="OrthoDB" id="9810718at2"/>